<evidence type="ECO:0000259" key="1">
    <source>
        <dbReference type="Pfam" id="PF12392"/>
    </source>
</evidence>
<dbReference type="Pfam" id="PF01136">
    <property type="entry name" value="Peptidase_U32"/>
    <property type="match status" value="2"/>
</dbReference>
<reference evidence="3" key="1">
    <citation type="submission" date="2017-02" db="EMBL/GenBank/DDBJ databases">
        <authorList>
            <person name="Varghese N."/>
            <person name="Submissions S."/>
        </authorList>
    </citation>
    <scope>NUCLEOTIDE SEQUENCE [LARGE SCALE GENOMIC DNA]</scope>
    <source>
        <strain evidence="3">DSM 16521</strain>
    </source>
</reference>
<proteinExistence type="predicted"/>
<keyword evidence="2" id="KW-0645">Protease</keyword>
<dbReference type="OrthoDB" id="9807498at2"/>
<keyword evidence="3" id="KW-1185">Reference proteome</keyword>
<dbReference type="Pfam" id="PF12392">
    <property type="entry name" value="DUF3656"/>
    <property type="match status" value="1"/>
</dbReference>
<organism evidence="2 3">
    <name type="scientific">Carboxydocella sporoproducens DSM 16521</name>
    <dbReference type="NCBI Taxonomy" id="1121270"/>
    <lineage>
        <taxon>Bacteria</taxon>
        <taxon>Bacillati</taxon>
        <taxon>Bacillota</taxon>
        <taxon>Clostridia</taxon>
        <taxon>Eubacteriales</taxon>
        <taxon>Clostridiales Family XVI. Incertae Sedis</taxon>
        <taxon>Carboxydocella</taxon>
    </lineage>
</organism>
<dbReference type="RefSeq" id="WP_078666416.1">
    <property type="nucleotide sequence ID" value="NZ_FUXM01000042.1"/>
</dbReference>
<sequence>MKLPELLAPVGSWEALEAAVANGADAVYLGGKNFSARQYAANFDRQELGEALDFAHLRGVKVFVAVNTLVADQELPEALDYLGFLYERGADAVILQDLGLAALARKYLPDLELHASTQMTIHNAAGVRQLEELGFQRVVLAREVSWENMKRIRARTRAELEVFVHGALCICYSGQCLMSSLIGGRSGNRGRCAQPCRLQYTLVDQQGRELTAEEVGKHLLSPRDLNLVEDLPRLVEAGITSLKIEGRMKRPEYVATVVRVYRQALDRLAAGAFQVTAEEKKDLAQIFNRDFTRGYFAGNPGAELMSYKRPNNRGLKIGRVSRVDRAKRRFELVLEEPLRVGDGLEIWVKIGGRLGLTSPVAAAAGEKVWLPSPGQVSVGDRVFKTLDIDLMERARREVKPLPVTVQVEGSVGQPLHLVYLDEQGNRGEAWTAEPAQQAQKRPLTEEVLWQQLGRLGNTPYQLVGLEARLQGECMVPLSLLNEARRQAISRLTAARLKPWARPAAPAADWQPLLRQESRNQGRPLLTVQVASWSGAEAALVAGADLVYLGAEWWRHQREKADWAQLPGMERLWLATPRILQEGEWQGYIPWLEQILQQRPPAGLLVSNLGLLHWLRAQGYQGELVADWPLNAFNQVTVQILQQLGASRITLSPELTGEQVMELAATGLPLEVLVHGHITMMVSEYCAVGSLLGGRRPGKKCSQPCRQGTYGLKDRLNLVFPLRMDQFCHMHVFNPRELALLDELPLPGLSGLKALRLDLRLADSEKIRQVVAVYRQALAGKVLPQAREFLQKLSPGGLTKGHWYRGVLQVEEEEKD</sequence>
<dbReference type="EMBL" id="FUXM01000042">
    <property type="protein sequence ID" value="SKA22989.1"/>
    <property type="molecule type" value="Genomic_DNA"/>
</dbReference>
<accession>A0A1T4S3X0</accession>
<dbReference type="PANTHER" id="PTHR30217">
    <property type="entry name" value="PEPTIDASE U32 FAMILY"/>
    <property type="match status" value="1"/>
</dbReference>
<evidence type="ECO:0000313" key="2">
    <source>
        <dbReference type="EMBL" id="SKA22989.1"/>
    </source>
</evidence>
<dbReference type="InterPro" id="IPR020988">
    <property type="entry name" value="Pept_U32_collagenase"/>
</dbReference>
<dbReference type="GO" id="GO:0008233">
    <property type="term" value="F:peptidase activity"/>
    <property type="evidence" value="ECO:0007669"/>
    <property type="project" value="UniProtKB-KW"/>
</dbReference>
<feature type="domain" description="Peptidase U32 collagenase" evidence="1">
    <location>
        <begin position="382"/>
        <end position="496"/>
    </location>
</feature>
<name>A0A1T4S3X0_9FIRM</name>
<dbReference type="PANTHER" id="PTHR30217:SF10">
    <property type="entry name" value="23S RRNA 5-HYDROXYCYTIDINE C2501 SYNTHASE"/>
    <property type="match status" value="1"/>
</dbReference>
<protein>
    <submittedName>
        <fullName evidence="2">Putative protease</fullName>
    </submittedName>
</protein>
<dbReference type="InterPro" id="IPR051454">
    <property type="entry name" value="RNA/ubiquinone_mod_enzymes"/>
</dbReference>
<evidence type="ECO:0000313" key="3">
    <source>
        <dbReference type="Proteomes" id="UP000189933"/>
    </source>
</evidence>
<dbReference type="Proteomes" id="UP000189933">
    <property type="component" value="Unassembled WGS sequence"/>
</dbReference>
<dbReference type="PROSITE" id="PS01276">
    <property type="entry name" value="PEPTIDASE_U32"/>
    <property type="match status" value="1"/>
</dbReference>
<dbReference type="InterPro" id="IPR001539">
    <property type="entry name" value="Peptidase_U32"/>
</dbReference>
<dbReference type="AlphaFoldDB" id="A0A1T4S3X0"/>
<dbReference type="GO" id="GO:0006508">
    <property type="term" value="P:proteolysis"/>
    <property type="evidence" value="ECO:0007669"/>
    <property type="project" value="UniProtKB-KW"/>
</dbReference>
<gene>
    <name evidence="2" type="ORF">SAMN02745885_02427</name>
</gene>
<keyword evidence="2" id="KW-0378">Hydrolase</keyword>